<dbReference type="GO" id="GO:0008276">
    <property type="term" value="F:protein methyltransferase activity"/>
    <property type="evidence" value="ECO:0007669"/>
    <property type="project" value="InterPro"/>
</dbReference>
<sequence length="198" mass="21724">MSELWPYATPGIPDKLFKQLPGIPLTKKEVRLLVMGYLRLKPDAHLWDIGAGTGTVAIEAALLCPKGSITAIERDEEVAGLIQKNCDRFEVTNVEVIAGNAPECLSTIANKPDCILIEGAPLKTTLQAAWEHLKTSGRIVVTANNLEALYTASETFSNLRMRNIEIAQPTINRLETRGNRQIFASVDPIFIISGDKLE</sequence>
<feature type="domain" description="Methyltransferase" evidence="6">
    <location>
        <begin position="42"/>
        <end position="149"/>
    </location>
</feature>
<dbReference type="InterPro" id="IPR014008">
    <property type="entry name" value="Cbl_synth_MTase_CbiT"/>
</dbReference>
<keyword evidence="5" id="KW-0949">S-adenosyl-L-methionine</keyword>
<reference evidence="7 8" key="2">
    <citation type="submission" date="2018-06" db="EMBL/GenBank/DDBJ databases">
        <title>Metagenomic assembly of (sub)arctic Cyanobacteria and their associated microbiome from non-axenic cultures.</title>
        <authorList>
            <person name="Baurain D."/>
        </authorList>
    </citation>
    <scope>NUCLEOTIDE SEQUENCE [LARGE SCALE GENOMIC DNA]</scope>
    <source>
        <strain evidence="7">ULC129bin1</strain>
    </source>
</reference>
<evidence type="ECO:0000256" key="3">
    <source>
        <dbReference type="ARBA" id="ARBA00022603"/>
    </source>
</evidence>
<dbReference type="GO" id="GO:0032259">
    <property type="term" value="P:methylation"/>
    <property type="evidence" value="ECO:0007669"/>
    <property type="project" value="UniProtKB-KW"/>
</dbReference>
<gene>
    <name evidence="7" type="primary">cbiT</name>
    <name evidence="7" type="ORF">DCF25_07415</name>
</gene>
<keyword evidence="2" id="KW-0169">Cobalamin biosynthesis</keyword>
<accession>A0A2W4UII2</accession>
<name>A0A2W4UII2_9CYAN</name>
<dbReference type="PANTHER" id="PTHR43182:SF1">
    <property type="entry name" value="COBALT-PRECORRIN-7 C(5)-METHYLTRANSFERASE"/>
    <property type="match status" value="1"/>
</dbReference>
<comment type="caution">
    <text evidence="7">The sequence shown here is derived from an EMBL/GenBank/DDBJ whole genome shotgun (WGS) entry which is preliminary data.</text>
</comment>
<keyword evidence="4 7" id="KW-0808">Transferase</keyword>
<dbReference type="Pfam" id="PF13847">
    <property type="entry name" value="Methyltransf_31"/>
    <property type="match status" value="1"/>
</dbReference>
<dbReference type="NCBIfam" id="TIGR02469">
    <property type="entry name" value="CbiT"/>
    <property type="match status" value="1"/>
</dbReference>
<dbReference type="PANTHER" id="PTHR43182">
    <property type="entry name" value="COBALT-PRECORRIN-6B C(15)-METHYLTRANSFERASE (DECARBOXYLATING)"/>
    <property type="match status" value="1"/>
</dbReference>
<dbReference type="InterPro" id="IPR029063">
    <property type="entry name" value="SAM-dependent_MTases_sf"/>
</dbReference>
<comment type="pathway">
    <text evidence="1">Cofactor biosynthesis; adenosylcobalamin biosynthesis.</text>
</comment>
<dbReference type="SUPFAM" id="SSF53335">
    <property type="entry name" value="S-adenosyl-L-methionine-dependent methyltransferases"/>
    <property type="match status" value="1"/>
</dbReference>
<evidence type="ECO:0000256" key="5">
    <source>
        <dbReference type="ARBA" id="ARBA00022691"/>
    </source>
</evidence>
<organism evidence="7 8">
    <name type="scientific">Leptolyngbya foveolarum</name>
    <dbReference type="NCBI Taxonomy" id="47253"/>
    <lineage>
        <taxon>Bacteria</taxon>
        <taxon>Bacillati</taxon>
        <taxon>Cyanobacteriota</taxon>
        <taxon>Cyanophyceae</taxon>
        <taxon>Leptolyngbyales</taxon>
        <taxon>Leptolyngbyaceae</taxon>
        <taxon>Leptolyngbya group</taxon>
        <taxon>Leptolyngbya</taxon>
    </lineage>
</organism>
<dbReference type="GO" id="GO:0009236">
    <property type="term" value="P:cobalamin biosynthetic process"/>
    <property type="evidence" value="ECO:0007669"/>
    <property type="project" value="UniProtKB-UniPathway"/>
</dbReference>
<evidence type="ECO:0000256" key="4">
    <source>
        <dbReference type="ARBA" id="ARBA00022679"/>
    </source>
</evidence>
<proteinExistence type="predicted"/>
<dbReference type="UniPathway" id="UPA00148"/>
<dbReference type="InterPro" id="IPR025714">
    <property type="entry name" value="Methyltranfer_dom"/>
</dbReference>
<evidence type="ECO:0000256" key="1">
    <source>
        <dbReference type="ARBA" id="ARBA00004953"/>
    </source>
</evidence>
<evidence type="ECO:0000313" key="7">
    <source>
        <dbReference type="EMBL" id="PZO20024.1"/>
    </source>
</evidence>
<dbReference type="NCBIfam" id="NF005640">
    <property type="entry name" value="PRK07402.1"/>
    <property type="match status" value="1"/>
</dbReference>
<keyword evidence="3 7" id="KW-0489">Methyltransferase</keyword>
<dbReference type="EMBL" id="QBMC01000035">
    <property type="protein sequence ID" value="PZO20024.1"/>
    <property type="molecule type" value="Genomic_DNA"/>
</dbReference>
<evidence type="ECO:0000313" key="8">
    <source>
        <dbReference type="Proteomes" id="UP000249354"/>
    </source>
</evidence>
<dbReference type="CDD" id="cd02440">
    <property type="entry name" value="AdoMet_MTases"/>
    <property type="match status" value="1"/>
</dbReference>
<evidence type="ECO:0000256" key="2">
    <source>
        <dbReference type="ARBA" id="ARBA00022573"/>
    </source>
</evidence>
<protein>
    <submittedName>
        <fullName evidence="7">Precorrin-6Y C5,15-methyltransferase (Decarboxylating) subunit CbiT</fullName>
    </submittedName>
</protein>
<reference evidence="8" key="1">
    <citation type="submission" date="2018-04" db="EMBL/GenBank/DDBJ databases">
        <authorList>
            <person name="Cornet L."/>
        </authorList>
    </citation>
    <scope>NUCLEOTIDE SEQUENCE [LARGE SCALE GENOMIC DNA]</scope>
</reference>
<dbReference type="InterPro" id="IPR050714">
    <property type="entry name" value="Cobalamin_biosynth_MTase"/>
</dbReference>
<evidence type="ECO:0000259" key="6">
    <source>
        <dbReference type="Pfam" id="PF13847"/>
    </source>
</evidence>
<dbReference type="Gene3D" id="3.40.50.150">
    <property type="entry name" value="Vaccinia Virus protein VP39"/>
    <property type="match status" value="1"/>
</dbReference>
<dbReference type="Proteomes" id="UP000249354">
    <property type="component" value="Unassembled WGS sequence"/>
</dbReference>
<dbReference type="AlphaFoldDB" id="A0A2W4UII2"/>